<accession>A0A436ZUP1</accession>
<proteinExistence type="predicted"/>
<protein>
    <submittedName>
        <fullName evidence="1">Uncharacterized protein</fullName>
    </submittedName>
</protein>
<dbReference type="RefSeq" id="XP_067488202.1">
    <property type="nucleotide sequence ID" value="XM_067636602.1"/>
</dbReference>
<organism evidence="1 2">
    <name type="scientific">Arthrobotrys flagrans</name>
    <name type="common">Nematode-trapping fungus</name>
    <name type="synonym">Trichothecium flagrans</name>
    <dbReference type="NCBI Taxonomy" id="97331"/>
    <lineage>
        <taxon>Eukaryota</taxon>
        <taxon>Fungi</taxon>
        <taxon>Dikarya</taxon>
        <taxon>Ascomycota</taxon>
        <taxon>Pezizomycotina</taxon>
        <taxon>Orbiliomycetes</taxon>
        <taxon>Orbiliales</taxon>
        <taxon>Orbiliaceae</taxon>
        <taxon>Arthrobotrys</taxon>
    </lineage>
</organism>
<evidence type="ECO:0000313" key="2">
    <source>
        <dbReference type="Proteomes" id="UP000283090"/>
    </source>
</evidence>
<gene>
    <name evidence="1" type="ORF">DFL_007076</name>
</gene>
<dbReference type="GeneID" id="93589387"/>
<dbReference type="VEuPathDB" id="FungiDB:DFL_007076"/>
<name>A0A436ZUP1_ARTFL</name>
<sequence>MQTIDPWPSAKGKQRRLLRAKKRSSIDLWPSRESFHSRLTSEITFPKSLRRHPIFGSFSFQSATGLTLLKA</sequence>
<reference evidence="1 2" key="1">
    <citation type="submission" date="2019-01" db="EMBL/GenBank/DDBJ databases">
        <title>Intercellular communication is required for trap formation in the nematode-trapping fungus Duddingtonia flagrans.</title>
        <authorList>
            <person name="Youssar L."/>
            <person name="Wernet V."/>
            <person name="Hensel N."/>
            <person name="Hildebrandt H.-G."/>
            <person name="Fischer R."/>
        </authorList>
    </citation>
    <scope>NUCLEOTIDE SEQUENCE [LARGE SCALE GENOMIC DNA]</scope>
    <source>
        <strain evidence="1 2">CBS H-5679</strain>
    </source>
</reference>
<comment type="caution">
    <text evidence="1">The sequence shown here is derived from an EMBL/GenBank/DDBJ whole genome shotgun (WGS) entry which is preliminary data.</text>
</comment>
<dbReference type="Proteomes" id="UP000283090">
    <property type="component" value="Unassembled WGS sequence"/>
</dbReference>
<dbReference type="AlphaFoldDB" id="A0A436ZUP1"/>
<keyword evidence="2" id="KW-1185">Reference proteome</keyword>
<evidence type="ECO:0000313" key="1">
    <source>
        <dbReference type="EMBL" id="RVD82658.1"/>
    </source>
</evidence>
<dbReference type="EMBL" id="SAEB01000009">
    <property type="protein sequence ID" value="RVD82658.1"/>
    <property type="molecule type" value="Genomic_DNA"/>
</dbReference>